<dbReference type="EMBL" id="JBDPGJ010000001">
    <property type="protein sequence ID" value="MEX0404684.1"/>
    <property type="molecule type" value="Genomic_DNA"/>
</dbReference>
<dbReference type="Proteomes" id="UP001556692">
    <property type="component" value="Unassembled WGS sequence"/>
</dbReference>
<gene>
    <name evidence="5" type="ORF">ABGN05_03300</name>
</gene>
<evidence type="ECO:0000256" key="1">
    <source>
        <dbReference type="ARBA" id="ARBA00009023"/>
    </source>
</evidence>
<proteinExistence type="inferred from homology"/>
<evidence type="ECO:0000256" key="2">
    <source>
        <dbReference type="ARBA" id="ARBA00022448"/>
    </source>
</evidence>
<reference evidence="5 6" key="1">
    <citation type="submission" date="2024-05" db="EMBL/GenBank/DDBJ databases">
        <authorList>
            <person name="Jiang F."/>
        </authorList>
    </citation>
    <scope>NUCLEOTIDE SEQUENCE [LARGE SCALE GENOMIC DNA]</scope>
    <source>
        <strain evidence="5 6">LZ166</strain>
    </source>
</reference>
<feature type="signal peptide" evidence="4">
    <location>
        <begin position="1"/>
        <end position="24"/>
    </location>
</feature>
<comment type="caution">
    <text evidence="5">The sequence shown here is derived from an EMBL/GenBank/DDBJ whole genome shotgun (WGS) entry which is preliminary data.</text>
</comment>
<evidence type="ECO:0000256" key="3">
    <source>
        <dbReference type="ARBA" id="ARBA00022729"/>
    </source>
</evidence>
<dbReference type="Pfam" id="PF03480">
    <property type="entry name" value="DctP"/>
    <property type="match status" value="1"/>
</dbReference>
<organism evidence="5 6">
    <name type="scientific">Aquibium pacificus</name>
    <dbReference type="NCBI Taxonomy" id="3153579"/>
    <lineage>
        <taxon>Bacteria</taxon>
        <taxon>Pseudomonadati</taxon>
        <taxon>Pseudomonadota</taxon>
        <taxon>Alphaproteobacteria</taxon>
        <taxon>Hyphomicrobiales</taxon>
        <taxon>Phyllobacteriaceae</taxon>
        <taxon>Aquibium</taxon>
    </lineage>
</organism>
<evidence type="ECO:0000313" key="6">
    <source>
        <dbReference type="Proteomes" id="UP001556692"/>
    </source>
</evidence>
<dbReference type="PANTHER" id="PTHR33376:SF7">
    <property type="entry name" value="C4-DICARBOXYLATE-BINDING PROTEIN DCTB"/>
    <property type="match status" value="1"/>
</dbReference>
<accession>A0ABV3SD66</accession>
<keyword evidence="6" id="KW-1185">Reference proteome</keyword>
<dbReference type="Gene3D" id="3.40.190.170">
    <property type="entry name" value="Bacterial extracellular solute-binding protein, family 7"/>
    <property type="match status" value="1"/>
</dbReference>
<dbReference type="PANTHER" id="PTHR33376">
    <property type="match status" value="1"/>
</dbReference>
<keyword evidence="3 4" id="KW-0732">Signal</keyword>
<dbReference type="CDD" id="cd13666">
    <property type="entry name" value="PBP2_TRAP_DctP_like_1"/>
    <property type="match status" value="1"/>
</dbReference>
<keyword evidence="2" id="KW-0813">Transport</keyword>
<comment type="similarity">
    <text evidence="1">Belongs to the bacterial solute-binding protein 7 family.</text>
</comment>
<evidence type="ECO:0000256" key="4">
    <source>
        <dbReference type="SAM" id="SignalP"/>
    </source>
</evidence>
<dbReference type="InterPro" id="IPR038404">
    <property type="entry name" value="TRAP_DctP_sf"/>
</dbReference>
<feature type="chain" id="PRO_5046122177" evidence="4">
    <location>
        <begin position="25"/>
        <end position="382"/>
    </location>
</feature>
<dbReference type="InterPro" id="IPR018389">
    <property type="entry name" value="DctP_fam"/>
</dbReference>
<name>A0ABV3SD66_9HYPH</name>
<protein>
    <submittedName>
        <fullName evidence="5">C4-dicarboxylate TRAP transporter substrate-binding protein</fullName>
    </submittedName>
</protein>
<evidence type="ECO:0000313" key="5">
    <source>
        <dbReference type="EMBL" id="MEX0404684.1"/>
    </source>
</evidence>
<dbReference type="RefSeq" id="WP_367952558.1">
    <property type="nucleotide sequence ID" value="NZ_JBDPGJ010000001.1"/>
</dbReference>
<sequence>MKASKWIVCAGVAGVLSAVASVSAAQAVELRYATGFAPNSTGAKAADVYAEKAKEYSGGDIDMKVFAQSLLSFSEMSPGVRDGIADIGMVLFPYFPAEFPNSTMVSEMTMLFSLHDTNNRGGLAWHGALVEYIMLNCDKCRGEIKAQNQVFTSTSSTEYMLMCIKPIEKAQDMQGVRIRAPGAHWTRWAQSLGAVSVSIPQNEIFEGLSQGLLDCSLNGAAELVDLGLMDVVKYVIRDVPGGGFGGTAQSNVNLDVWTGLSPEQRLNLLKASNYHGALNSWNYNVNNQAALAKAEERGIDVIEPAQEFIDATRAFTQEDLQTIAKSYAEKYQLEGTDEAIAKMQELFEKWVGLVQDIDSADAFADLVWNEAVSKVDVASYGQ</sequence>